<dbReference type="STRING" id="310781.SAMN05216259_113157"/>
<proteinExistence type="predicted"/>
<dbReference type="AlphaFoldDB" id="A0A1H0MZI2"/>
<evidence type="ECO:0000313" key="2">
    <source>
        <dbReference type="Proteomes" id="UP000199341"/>
    </source>
</evidence>
<gene>
    <name evidence="1" type="ORF">SAMN05216259_113157</name>
</gene>
<dbReference type="GO" id="GO:0047661">
    <property type="term" value="F:amino-acid racemase activity"/>
    <property type="evidence" value="ECO:0007669"/>
    <property type="project" value="InterPro"/>
</dbReference>
<accession>A0A1H0MZI2</accession>
<evidence type="ECO:0000313" key="1">
    <source>
        <dbReference type="EMBL" id="SDO85781.1"/>
    </source>
</evidence>
<protein>
    <submittedName>
        <fullName evidence="1">Aspartate/glutamate racemase</fullName>
    </submittedName>
</protein>
<dbReference type="InterPro" id="IPR015942">
    <property type="entry name" value="Asp/Glu/hydantoin_racemase"/>
</dbReference>
<dbReference type="OrthoDB" id="978447at2"/>
<reference evidence="1 2" key="1">
    <citation type="submission" date="2016-10" db="EMBL/GenBank/DDBJ databases">
        <authorList>
            <person name="de Groot N.N."/>
        </authorList>
    </citation>
    <scope>NUCLEOTIDE SEQUENCE [LARGE SCALE GENOMIC DNA]</scope>
    <source>
        <strain evidence="1 2">CGMCC 4.2022</strain>
    </source>
</reference>
<dbReference type="InterPro" id="IPR001920">
    <property type="entry name" value="Asp/Glu_race"/>
</dbReference>
<sequence>MGPVLTLLHTSPAHVAAFDALRDRDHPGLPLRHVVAEPLLAQARAQGVASVRDALDRALAEAVAAGADAVLCTCSTIGGLAEARAAAAGIPVLRVDRPMAAAAVAVPPRAGHQAVRIALVAALADTLGPTRELIAEEAARAGRQVEVADFVAEGAWALFEAGEQDAYLAAVAKAVDAVRDAEVVVLAQASMAQAAALATTPLPVLSSPALGLTAAVAAGRQDLRYGRSTALRALPGA</sequence>
<dbReference type="Gene3D" id="3.40.50.1860">
    <property type="match status" value="1"/>
</dbReference>
<name>A0A1H0MZI2_9ACTN</name>
<dbReference type="EMBL" id="FNIE01000013">
    <property type="protein sequence ID" value="SDO85781.1"/>
    <property type="molecule type" value="Genomic_DNA"/>
</dbReference>
<dbReference type="Proteomes" id="UP000199341">
    <property type="component" value="Unassembled WGS sequence"/>
</dbReference>
<organism evidence="1 2">
    <name type="scientific">Actinacidiphila guanduensis</name>
    <dbReference type="NCBI Taxonomy" id="310781"/>
    <lineage>
        <taxon>Bacteria</taxon>
        <taxon>Bacillati</taxon>
        <taxon>Actinomycetota</taxon>
        <taxon>Actinomycetes</taxon>
        <taxon>Kitasatosporales</taxon>
        <taxon>Streptomycetaceae</taxon>
        <taxon>Actinacidiphila</taxon>
    </lineage>
</organism>
<dbReference type="Pfam" id="PF01177">
    <property type="entry name" value="Asp_Glu_race"/>
    <property type="match status" value="1"/>
</dbReference>
<keyword evidence="2" id="KW-1185">Reference proteome</keyword>